<evidence type="ECO:0000256" key="10">
    <source>
        <dbReference type="ARBA" id="ARBA00023002"/>
    </source>
</evidence>
<dbReference type="SUPFAM" id="SSF51905">
    <property type="entry name" value="FAD/NAD(P)-binding domain"/>
    <property type="match status" value="1"/>
</dbReference>
<evidence type="ECO:0000256" key="2">
    <source>
        <dbReference type="ARBA" id="ARBA00004613"/>
    </source>
</evidence>
<proteinExistence type="inferred from homology"/>
<dbReference type="OrthoDB" id="269227at2759"/>
<dbReference type="PROSITE" id="PS00624">
    <property type="entry name" value="GMC_OXRED_2"/>
    <property type="match status" value="1"/>
</dbReference>
<comment type="subunit">
    <text evidence="4">Monomer.</text>
</comment>
<comment type="similarity">
    <text evidence="3 20">Belongs to the GMC oxidoreductase family.</text>
</comment>
<dbReference type="InterPro" id="IPR012132">
    <property type="entry name" value="GMC_OxRdtase"/>
</dbReference>
<dbReference type="Proteomes" id="UP000308652">
    <property type="component" value="Unassembled WGS sequence"/>
</dbReference>
<evidence type="ECO:0000256" key="7">
    <source>
        <dbReference type="ARBA" id="ARBA00022630"/>
    </source>
</evidence>
<evidence type="ECO:0000256" key="14">
    <source>
        <dbReference type="ARBA" id="ARBA00034010"/>
    </source>
</evidence>
<evidence type="ECO:0000256" key="15">
    <source>
        <dbReference type="ARBA" id="ARBA00034029"/>
    </source>
</evidence>
<feature type="binding site" evidence="19">
    <location>
        <begin position="125"/>
        <end position="128"/>
    </location>
    <ligand>
        <name>FAD</name>
        <dbReference type="ChEBI" id="CHEBI:57692"/>
    </ligand>
</feature>
<evidence type="ECO:0000313" key="25">
    <source>
        <dbReference type="Proteomes" id="UP000308652"/>
    </source>
</evidence>
<accession>A0A5C3LWR1</accession>
<reference evidence="24 25" key="1">
    <citation type="journal article" date="2019" name="Nat. Ecol. Evol.">
        <title>Megaphylogeny resolves global patterns of mushroom evolution.</title>
        <authorList>
            <person name="Varga T."/>
            <person name="Krizsan K."/>
            <person name="Foldi C."/>
            <person name="Dima B."/>
            <person name="Sanchez-Garcia M."/>
            <person name="Sanchez-Ramirez S."/>
            <person name="Szollosi G.J."/>
            <person name="Szarkandi J.G."/>
            <person name="Papp V."/>
            <person name="Albert L."/>
            <person name="Andreopoulos W."/>
            <person name="Angelini C."/>
            <person name="Antonin V."/>
            <person name="Barry K.W."/>
            <person name="Bougher N.L."/>
            <person name="Buchanan P."/>
            <person name="Buyck B."/>
            <person name="Bense V."/>
            <person name="Catcheside P."/>
            <person name="Chovatia M."/>
            <person name="Cooper J."/>
            <person name="Damon W."/>
            <person name="Desjardin D."/>
            <person name="Finy P."/>
            <person name="Geml J."/>
            <person name="Haridas S."/>
            <person name="Hughes K."/>
            <person name="Justo A."/>
            <person name="Karasinski D."/>
            <person name="Kautmanova I."/>
            <person name="Kiss B."/>
            <person name="Kocsube S."/>
            <person name="Kotiranta H."/>
            <person name="LaButti K.M."/>
            <person name="Lechner B.E."/>
            <person name="Liimatainen K."/>
            <person name="Lipzen A."/>
            <person name="Lukacs Z."/>
            <person name="Mihaltcheva S."/>
            <person name="Morgado L.N."/>
            <person name="Niskanen T."/>
            <person name="Noordeloos M.E."/>
            <person name="Ohm R.A."/>
            <person name="Ortiz-Santana B."/>
            <person name="Ovrebo C."/>
            <person name="Racz N."/>
            <person name="Riley R."/>
            <person name="Savchenko A."/>
            <person name="Shiryaev A."/>
            <person name="Soop K."/>
            <person name="Spirin V."/>
            <person name="Szebenyi C."/>
            <person name="Tomsovsky M."/>
            <person name="Tulloss R.E."/>
            <person name="Uehling J."/>
            <person name="Grigoriev I.V."/>
            <person name="Vagvolgyi C."/>
            <person name="Papp T."/>
            <person name="Martin F.M."/>
            <person name="Miettinen O."/>
            <person name="Hibbett D.S."/>
            <person name="Nagy L.G."/>
        </authorList>
    </citation>
    <scope>NUCLEOTIDE SEQUENCE [LARGE SCALE GENOMIC DNA]</scope>
    <source>
        <strain evidence="24 25">CBS 166.37</strain>
    </source>
</reference>
<dbReference type="STRING" id="68775.A0A5C3LWR1"/>
<dbReference type="EMBL" id="ML213607">
    <property type="protein sequence ID" value="TFK37669.1"/>
    <property type="molecule type" value="Genomic_DNA"/>
</dbReference>
<comment type="catalytic activity">
    <reaction evidence="17">
        <text>a pyranoside + acceptor = a pyranosid-3,4-diulose + reduced acceptor.</text>
        <dbReference type="EC" id="1.1.99.29"/>
    </reaction>
</comment>
<evidence type="ECO:0000256" key="1">
    <source>
        <dbReference type="ARBA" id="ARBA00001974"/>
    </source>
</evidence>
<dbReference type="PROSITE" id="PS00623">
    <property type="entry name" value="GMC_OXRED_1"/>
    <property type="match status" value="1"/>
</dbReference>
<protein>
    <recommendedName>
        <fullName evidence="5">pyranose dehydrogenase (acceptor)</fullName>
        <ecNumber evidence="5">1.1.99.29</ecNumber>
    </recommendedName>
</protein>
<name>A0A5C3LWR1_9AGAR</name>
<feature type="active site" description="Proton acceptor" evidence="18">
    <location>
        <position position="598"/>
    </location>
</feature>
<evidence type="ECO:0000256" key="3">
    <source>
        <dbReference type="ARBA" id="ARBA00010790"/>
    </source>
</evidence>
<comment type="subcellular location">
    <subcellularLocation>
        <location evidence="2">Secreted</location>
    </subcellularLocation>
</comment>
<dbReference type="SUPFAM" id="SSF54373">
    <property type="entry name" value="FAD-linked reductases, C-terminal domain"/>
    <property type="match status" value="1"/>
</dbReference>
<evidence type="ECO:0000256" key="17">
    <source>
        <dbReference type="ARBA" id="ARBA00034059"/>
    </source>
</evidence>
<feature type="domain" description="Glucose-methanol-choline oxidoreductase N-terminal" evidence="22">
    <location>
        <begin position="115"/>
        <end position="138"/>
    </location>
</feature>
<dbReference type="PANTHER" id="PTHR11552">
    <property type="entry name" value="GLUCOSE-METHANOL-CHOLINE GMC OXIDOREDUCTASE"/>
    <property type="match status" value="1"/>
</dbReference>
<evidence type="ECO:0000256" key="12">
    <source>
        <dbReference type="ARBA" id="ARBA00024699"/>
    </source>
</evidence>
<keyword evidence="9 19" id="KW-0274">FAD</keyword>
<feature type="chain" id="PRO_5023032901" description="pyranose dehydrogenase (acceptor)" evidence="21">
    <location>
        <begin position="18"/>
        <end position="617"/>
    </location>
</feature>
<evidence type="ECO:0000256" key="9">
    <source>
        <dbReference type="ARBA" id="ARBA00022827"/>
    </source>
</evidence>
<evidence type="ECO:0000256" key="19">
    <source>
        <dbReference type="PIRSR" id="PIRSR000137-2"/>
    </source>
</evidence>
<evidence type="ECO:0000259" key="23">
    <source>
        <dbReference type="PROSITE" id="PS00624"/>
    </source>
</evidence>
<keyword evidence="8 21" id="KW-0732">Signal</keyword>
<feature type="binding site" evidence="19">
    <location>
        <position position="265"/>
    </location>
    <ligand>
        <name>FAD</name>
        <dbReference type="ChEBI" id="CHEBI:57692"/>
    </ligand>
</feature>
<feature type="active site" description="Proton donor" evidence="18">
    <location>
        <position position="555"/>
    </location>
</feature>
<comment type="catalytic activity">
    <reaction evidence="15">
        <text>pyranose + acceptor = pyranos-3-ulose + reduced acceptor.</text>
        <dbReference type="EC" id="1.1.99.29"/>
    </reaction>
</comment>
<evidence type="ECO:0000259" key="22">
    <source>
        <dbReference type="PROSITE" id="PS00623"/>
    </source>
</evidence>
<dbReference type="Gene3D" id="3.30.560.10">
    <property type="entry name" value="Glucose Oxidase, domain 3"/>
    <property type="match status" value="1"/>
</dbReference>
<dbReference type="InterPro" id="IPR036188">
    <property type="entry name" value="FAD/NAD-bd_sf"/>
</dbReference>
<dbReference type="AlphaFoldDB" id="A0A5C3LWR1"/>
<dbReference type="InterPro" id="IPR007867">
    <property type="entry name" value="GMC_OxRtase_C"/>
</dbReference>
<dbReference type="PANTHER" id="PTHR11552:SF201">
    <property type="entry name" value="GLUCOSE-METHANOL-CHOLINE OXIDOREDUCTASE N-TERMINAL DOMAIN-CONTAINING PROTEIN"/>
    <property type="match status" value="1"/>
</dbReference>
<dbReference type="PIRSF" id="PIRSF000137">
    <property type="entry name" value="Alcohol_oxidase"/>
    <property type="match status" value="1"/>
</dbReference>
<gene>
    <name evidence="24" type="ORF">BDQ12DRAFT_685079</name>
</gene>
<evidence type="ECO:0000256" key="4">
    <source>
        <dbReference type="ARBA" id="ARBA00011245"/>
    </source>
</evidence>
<dbReference type="GO" id="GO:0050660">
    <property type="term" value="F:flavin adenine dinucleotide binding"/>
    <property type="evidence" value="ECO:0007669"/>
    <property type="project" value="InterPro"/>
</dbReference>
<dbReference type="EC" id="1.1.99.29" evidence="5"/>
<comment type="function">
    <text evidence="12">Catalyzes the single-oxidation or sequential double oxidation reaction of carbohydrates primarily at carbon-2 and/or carbon-3 with the concomitant reduction of the flavin. The enzyme exhibits a broad sugar substrate specificity, oxidizing different aldopyranoses to the corresponding C-1, C-2, C-3 or C-1,2, C-2,3 and C-3,4 (di)dehydro sugars with substrate-specific regioselectivity. Accepts only a narrow range of electron acceptors such as substituted benzoquinones and complexed metal ions and reacts extremely slowly with O(2) as acceptor. May play a role in the natural recycling of plant matter by oxidizing all major monosaccharides in lignocellulose and by reducing quinone compounds or reactive radical species generated during lignin depolymerization.</text>
</comment>
<evidence type="ECO:0000313" key="24">
    <source>
        <dbReference type="EMBL" id="TFK37669.1"/>
    </source>
</evidence>
<organism evidence="24 25">
    <name type="scientific">Crucibulum laeve</name>
    <dbReference type="NCBI Taxonomy" id="68775"/>
    <lineage>
        <taxon>Eukaryota</taxon>
        <taxon>Fungi</taxon>
        <taxon>Dikarya</taxon>
        <taxon>Basidiomycota</taxon>
        <taxon>Agaricomycotina</taxon>
        <taxon>Agaricomycetes</taxon>
        <taxon>Agaricomycetidae</taxon>
        <taxon>Agaricales</taxon>
        <taxon>Agaricineae</taxon>
        <taxon>Nidulariaceae</taxon>
        <taxon>Crucibulum</taxon>
    </lineage>
</organism>
<keyword evidence="7 20" id="KW-0285">Flavoprotein</keyword>
<dbReference type="GO" id="GO:0033718">
    <property type="term" value="F:pyranose dehydrogenase (acceptor) activity"/>
    <property type="evidence" value="ECO:0007669"/>
    <property type="project" value="UniProtKB-EC"/>
</dbReference>
<comment type="catalytic activity">
    <reaction evidence="16">
        <text>a pyranoside + acceptor = a pyranosid-3-ulose + reduced acceptor.</text>
        <dbReference type="EC" id="1.1.99.29"/>
    </reaction>
</comment>
<dbReference type="GO" id="GO:0005576">
    <property type="term" value="C:extracellular region"/>
    <property type="evidence" value="ECO:0007669"/>
    <property type="project" value="UniProtKB-SubCell"/>
</dbReference>
<evidence type="ECO:0000256" key="13">
    <source>
        <dbReference type="ARBA" id="ARBA00033986"/>
    </source>
</evidence>
<evidence type="ECO:0000256" key="16">
    <source>
        <dbReference type="ARBA" id="ARBA00034050"/>
    </source>
</evidence>
<evidence type="ECO:0000256" key="5">
    <source>
        <dbReference type="ARBA" id="ARBA00013177"/>
    </source>
</evidence>
<comment type="cofactor">
    <cofactor evidence="1 19">
        <name>FAD</name>
        <dbReference type="ChEBI" id="CHEBI:57692"/>
    </cofactor>
</comment>
<comment type="catalytic activity">
    <reaction evidence="14">
        <text>pyranose + acceptor = pyranos-2,3-diulose + reduced acceptor.</text>
        <dbReference type="EC" id="1.1.99.29"/>
    </reaction>
</comment>
<keyword evidence="6" id="KW-0964">Secreted</keyword>
<feature type="signal peptide" evidence="21">
    <location>
        <begin position="1"/>
        <end position="17"/>
    </location>
</feature>
<evidence type="ECO:0000256" key="20">
    <source>
        <dbReference type="RuleBase" id="RU003968"/>
    </source>
</evidence>
<dbReference type="Gene3D" id="3.50.50.60">
    <property type="entry name" value="FAD/NAD(P)-binding domain"/>
    <property type="match status" value="1"/>
</dbReference>
<feature type="domain" description="Glucose-methanol-choline oxidoreductase N-terminal" evidence="23">
    <location>
        <begin position="308"/>
        <end position="322"/>
    </location>
</feature>
<dbReference type="Pfam" id="PF00732">
    <property type="entry name" value="GMC_oxred_N"/>
    <property type="match status" value="1"/>
</dbReference>
<keyword evidence="11" id="KW-0325">Glycoprotein</keyword>
<evidence type="ECO:0000256" key="6">
    <source>
        <dbReference type="ARBA" id="ARBA00022525"/>
    </source>
</evidence>
<comment type="catalytic activity">
    <reaction evidence="13">
        <text>pyranose + acceptor = pyranos-2-ulose + reduced acceptor.</text>
        <dbReference type="EC" id="1.1.99.29"/>
    </reaction>
</comment>
<dbReference type="Pfam" id="PF05199">
    <property type="entry name" value="GMC_oxred_C"/>
    <property type="match status" value="1"/>
</dbReference>
<keyword evidence="10" id="KW-0560">Oxidoreductase</keyword>
<dbReference type="InterPro" id="IPR000172">
    <property type="entry name" value="GMC_OxRdtase_N"/>
</dbReference>
<sequence length="617" mass="66412">MLGKLVSSLALAGAASATFVNLQTSSALGKSILQSTNFDYIIVGGGVAGLTLGRRLSENSSKKVLVLEAGRSGINDTIVTIPANSFSFIATDIDWFDFSVPQVHANNLTINTSSGKILGGGSAVNGLVWIRGPKAEYDAIEQLGSPGWNWNSLYTTMKKSEKLNQPDPVYAQEFGYSAVASSHGSSGPIDVSFPPFIPEQHQRLINASVELGHVFNQDPYSGNNTGVFFSLSSQTKQAVRESAEFAYIDPVISRSNLVVFAYALVTKLDLTSAAYGKVRSTGVKIRFPDGSVKSATAKASGEVVLTAGALRTPQLLELSGIGDPAVLTPLGIPVKLALPSVGTNYEDHTITVLTYQLKAGYLSFDALDYNATLKAEQQELYKQGKGWLTFANAVLNMSPIEKILTPAEIEEAHTILATKPPTIGQDSFNIIKNQIFSGVPQIEFLLFNSFSGGETKLPNTSYVSAAITHLHPLSRGSIHIKSASIDDKPLINPNVLESEWDHWLLSKATKYARKFFQTQAFREIFEQEEVWPGSAVETDAQFQDWVKANINTGYHSVGTASLLPLAKGGVVDKNLRVYGATNLRIADMSVMPLLISAHTQTAAYGIAEKAADIIKST</sequence>
<keyword evidence="25" id="KW-1185">Reference proteome</keyword>
<evidence type="ECO:0000256" key="21">
    <source>
        <dbReference type="SAM" id="SignalP"/>
    </source>
</evidence>
<evidence type="ECO:0000256" key="11">
    <source>
        <dbReference type="ARBA" id="ARBA00023180"/>
    </source>
</evidence>
<evidence type="ECO:0000256" key="18">
    <source>
        <dbReference type="PIRSR" id="PIRSR000137-1"/>
    </source>
</evidence>
<evidence type="ECO:0000256" key="8">
    <source>
        <dbReference type="ARBA" id="ARBA00022729"/>
    </source>
</evidence>